<name>A0A4Y2RJH8_ARAVE</name>
<evidence type="ECO:0000313" key="2">
    <source>
        <dbReference type="EMBL" id="GBN75934.1"/>
    </source>
</evidence>
<comment type="caution">
    <text evidence="2">The sequence shown here is derived from an EMBL/GenBank/DDBJ whole genome shotgun (WGS) entry which is preliminary data.</text>
</comment>
<organism evidence="2 3">
    <name type="scientific">Araneus ventricosus</name>
    <name type="common">Orbweaver spider</name>
    <name type="synonym">Epeira ventricosa</name>
    <dbReference type="NCBI Taxonomy" id="182803"/>
    <lineage>
        <taxon>Eukaryota</taxon>
        <taxon>Metazoa</taxon>
        <taxon>Ecdysozoa</taxon>
        <taxon>Arthropoda</taxon>
        <taxon>Chelicerata</taxon>
        <taxon>Arachnida</taxon>
        <taxon>Araneae</taxon>
        <taxon>Araneomorphae</taxon>
        <taxon>Entelegynae</taxon>
        <taxon>Araneoidea</taxon>
        <taxon>Araneidae</taxon>
        <taxon>Araneus</taxon>
    </lineage>
</organism>
<dbReference type="EMBL" id="BGPR01017372">
    <property type="protein sequence ID" value="GBN75934.1"/>
    <property type="molecule type" value="Genomic_DNA"/>
</dbReference>
<evidence type="ECO:0000313" key="3">
    <source>
        <dbReference type="Proteomes" id="UP000499080"/>
    </source>
</evidence>
<keyword evidence="1" id="KW-0472">Membrane</keyword>
<gene>
    <name evidence="2" type="ORF">AVEN_155659_1</name>
</gene>
<protein>
    <submittedName>
        <fullName evidence="2">Uncharacterized protein</fullName>
    </submittedName>
</protein>
<keyword evidence="1" id="KW-1133">Transmembrane helix</keyword>
<dbReference type="Proteomes" id="UP000499080">
    <property type="component" value="Unassembled WGS sequence"/>
</dbReference>
<keyword evidence="3" id="KW-1185">Reference proteome</keyword>
<dbReference type="AlphaFoldDB" id="A0A4Y2RJH8"/>
<evidence type="ECO:0000256" key="1">
    <source>
        <dbReference type="SAM" id="Phobius"/>
    </source>
</evidence>
<sequence length="90" mass="9902">MCPLCMIVGSSGQWKVLPQEDRVPGGHVALLSVKIVVFGVWVWRIGRNSSCSWRHSDTTNCHKSVTSRIAPSQRPCSVHSTDSKPLPFAT</sequence>
<feature type="transmembrane region" description="Helical" evidence="1">
    <location>
        <begin position="27"/>
        <end position="46"/>
    </location>
</feature>
<proteinExistence type="predicted"/>
<keyword evidence="1" id="KW-0812">Transmembrane</keyword>
<accession>A0A4Y2RJH8</accession>
<reference evidence="2 3" key="1">
    <citation type="journal article" date="2019" name="Sci. Rep.">
        <title>Orb-weaving spider Araneus ventricosus genome elucidates the spidroin gene catalogue.</title>
        <authorList>
            <person name="Kono N."/>
            <person name="Nakamura H."/>
            <person name="Ohtoshi R."/>
            <person name="Moran D.A.P."/>
            <person name="Shinohara A."/>
            <person name="Yoshida Y."/>
            <person name="Fujiwara M."/>
            <person name="Mori M."/>
            <person name="Tomita M."/>
            <person name="Arakawa K."/>
        </authorList>
    </citation>
    <scope>NUCLEOTIDE SEQUENCE [LARGE SCALE GENOMIC DNA]</scope>
</reference>